<dbReference type="AlphaFoldDB" id="A0AAE9MQA6"/>
<organism evidence="1 2">
    <name type="scientific">Tenacibaculum mesophilum</name>
    <dbReference type="NCBI Taxonomy" id="104268"/>
    <lineage>
        <taxon>Bacteria</taxon>
        <taxon>Pseudomonadati</taxon>
        <taxon>Bacteroidota</taxon>
        <taxon>Flavobacteriia</taxon>
        <taxon>Flavobacteriales</taxon>
        <taxon>Flavobacteriaceae</taxon>
        <taxon>Tenacibaculum</taxon>
    </lineage>
</organism>
<proteinExistence type="predicted"/>
<dbReference type="Proteomes" id="UP001056837">
    <property type="component" value="Chromosome"/>
</dbReference>
<gene>
    <name evidence="1" type="ORF">HER15_14225</name>
</gene>
<reference evidence="1" key="1">
    <citation type="submission" date="2020-04" db="EMBL/GenBank/DDBJ databases">
        <title>Tenacibaculum mesophilum bac2.</title>
        <authorList>
            <person name="Li M."/>
        </authorList>
    </citation>
    <scope>NUCLEOTIDE SEQUENCE</scope>
    <source>
        <strain evidence="1">Bac2</strain>
    </source>
</reference>
<evidence type="ECO:0000313" key="1">
    <source>
        <dbReference type="EMBL" id="UTD16562.1"/>
    </source>
</evidence>
<protein>
    <submittedName>
        <fullName evidence="1">Uncharacterized protein</fullName>
    </submittedName>
</protein>
<dbReference type="EMBL" id="CP050861">
    <property type="protein sequence ID" value="UTD16562.1"/>
    <property type="molecule type" value="Genomic_DNA"/>
</dbReference>
<name>A0AAE9MQA6_9FLAO</name>
<sequence length="63" mass="7690">MKNMFKKLKGKFVPISKTDKIKLIDANDKEFTFERDLEEDGVNYFREWLKDEMQKYIRKELLG</sequence>
<accession>A0AAE9MQA6</accession>
<evidence type="ECO:0000313" key="2">
    <source>
        <dbReference type="Proteomes" id="UP001056837"/>
    </source>
</evidence>
<dbReference type="RefSeq" id="WP_253679827.1">
    <property type="nucleotide sequence ID" value="NZ_CP050861.1"/>
</dbReference>